<evidence type="ECO:0000313" key="2">
    <source>
        <dbReference type="Proteomes" id="UP000318695"/>
    </source>
</evidence>
<evidence type="ECO:0000313" key="1">
    <source>
        <dbReference type="EMBL" id="TPH01580.1"/>
    </source>
</evidence>
<comment type="caution">
    <text evidence="1">The sequence shown here is derived from an EMBL/GenBank/DDBJ whole genome shotgun (WGS) entry which is preliminary data.</text>
</comment>
<proteinExistence type="predicted"/>
<dbReference type="EMBL" id="SDPI01000003">
    <property type="protein sequence ID" value="TPH01580.1"/>
    <property type="molecule type" value="Genomic_DNA"/>
</dbReference>
<dbReference type="Proteomes" id="UP000318695">
    <property type="component" value="Unassembled WGS sequence"/>
</dbReference>
<organism evidence="1 2">
    <name type="scientific">Haemophilus haemolyticus</name>
    <dbReference type="NCBI Taxonomy" id="726"/>
    <lineage>
        <taxon>Bacteria</taxon>
        <taxon>Pseudomonadati</taxon>
        <taxon>Pseudomonadota</taxon>
        <taxon>Gammaproteobacteria</taxon>
        <taxon>Pasteurellales</taxon>
        <taxon>Pasteurellaceae</taxon>
        <taxon>Haemophilus</taxon>
    </lineage>
</organism>
<gene>
    <name evidence="1" type="ORF">EUX54_01625</name>
</gene>
<accession>A0A502JQN5</accession>
<sequence length="212" mass="24475">MKEFNLDAALNGEPVQLRNGQKAYVVGLSKVGTEDGNSYIVGEYERNLCSWSKDGKYWLKRESEWDIVGMWEEPKLTSEQVLEKAYQEGLRVRFDDGFEYPVIGKARGGSYLLGDERNTYIMWCEDFGKPEICREDTAEPSPKSDTITVTLPKPFKPKDGEAFYYIYEYGIGYVKSYKEDDDGDVGLAKNAQCYRTKEDARKWLDFMKSMME</sequence>
<name>A0A502JQN5_HAEHA</name>
<dbReference type="RefSeq" id="WP_140578024.1">
    <property type="nucleotide sequence ID" value="NZ_SDPI01000003.1"/>
</dbReference>
<protein>
    <submittedName>
        <fullName evidence="1">Uncharacterized protein</fullName>
    </submittedName>
</protein>
<dbReference type="AlphaFoldDB" id="A0A502JQN5"/>
<reference evidence="1 2" key="1">
    <citation type="submission" date="2019-01" db="EMBL/GenBank/DDBJ databases">
        <title>Comparative genomic analysis identifies haemin-independent Haemophilus haemolyticus: a formal re-classification of Haemophilus intermedius.</title>
        <authorList>
            <person name="Harris T.M."/>
            <person name="Price E.P."/>
            <person name="Sarovich D.S."/>
            <person name="Norskov-Lauritsen N."/>
            <person name="Beissbarth J."/>
            <person name="Chang A.B."/>
            <person name="Smith-Vaughan H.C."/>
        </authorList>
    </citation>
    <scope>NUCLEOTIDE SEQUENCE [LARGE SCALE GENOMIC DNA]</scope>
    <source>
        <strain evidence="1 2">CCUG 30218</strain>
    </source>
</reference>